<dbReference type="CDD" id="cd06223">
    <property type="entry name" value="PRTases_typeI"/>
    <property type="match status" value="1"/>
</dbReference>
<accession>A0A1W1IF20</accession>
<dbReference type="Proteomes" id="UP000195985">
    <property type="component" value="Unassembled WGS sequence"/>
</dbReference>
<feature type="domain" description="Phosphoribosyltransferase" evidence="1">
    <location>
        <begin position="12"/>
        <end position="182"/>
    </location>
</feature>
<dbReference type="Gene3D" id="3.40.50.2020">
    <property type="match status" value="1"/>
</dbReference>
<sequence length="217" mass="24018">MLFTDRKEAGILLAAALEKYRGEDIVVFALPRGGVPLGVEIAKKLAAPLDLLITKKIGHPFNPEYAIGAITEDADPIFNPGEHGVLDQNWLEWELKRLRQEIKRRRETYVGAANIQSLEGKTAIIVDDGIATGFTMFASIAALKKRNPKRIIVAIPVTPEDTAKKMDQMVDAVVALERTDDYLGAVGAYYVHFDQLDDAEVVSLLRSMNVKEEKADE</sequence>
<evidence type="ECO:0000313" key="3">
    <source>
        <dbReference type="Proteomes" id="UP000195985"/>
    </source>
</evidence>
<name>A0A1W1IF20_9LACT</name>
<evidence type="ECO:0000313" key="2">
    <source>
        <dbReference type="EMBL" id="SLM51605.1"/>
    </source>
</evidence>
<dbReference type="EMBL" id="FWEY01000003">
    <property type="protein sequence ID" value="SLM51605.1"/>
    <property type="molecule type" value="Genomic_DNA"/>
</dbReference>
<reference evidence="3" key="1">
    <citation type="submission" date="2016-04" db="EMBL/GenBank/DDBJ databases">
        <authorList>
            <person name="Strepis N."/>
        </authorList>
    </citation>
    <scope>NUCLEOTIDE SEQUENCE [LARGE SCALE GENOMIC DNA]</scope>
</reference>
<proteinExistence type="predicted"/>
<organism evidence="2 3">
    <name type="scientific">Trichococcus pasteurii</name>
    <dbReference type="NCBI Taxonomy" id="43064"/>
    <lineage>
        <taxon>Bacteria</taxon>
        <taxon>Bacillati</taxon>
        <taxon>Bacillota</taxon>
        <taxon>Bacilli</taxon>
        <taxon>Lactobacillales</taxon>
        <taxon>Carnobacteriaceae</taxon>
        <taxon>Trichococcus</taxon>
    </lineage>
</organism>
<gene>
    <name evidence="2" type="ORF">TPAS_1282</name>
</gene>
<dbReference type="InterPro" id="IPR029057">
    <property type="entry name" value="PRTase-like"/>
</dbReference>
<dbReference type="OrthoDB" id="9810066at2"/>
<evidence type="ECO:0000259" key="1">
    <source>
        <dbReference type="Pfam" id="PF00156"/>
    </source>
</evidence>
<dbReference type="SUPFAM" id="SSF53271">
    <property type="entry name" value="PRTase-like"/>
    <property type="match status" value="1"/>
</dbReference>
<dbReference type="AlphaFoldDB" id="A0A1W1IF20"/>
<dbReference type="InterPro" id="IPR000836">
    <property type="entry name" value="PRTase_dom"/>
</dbReference>
<keyword evidence="3" id="KW-1185">Reference proteome</keyword>
<dbReference type="Pfam" id="PF00156">
    <property type="entry name" value="Pribosyltran"/>
    <property type="match status" value="1"/>
</dbReference>
<dbReference type="RefSeq" id="WP_086942442.1">
    <property type="nucleotide sequence ID" value="NZ_FONM01000030.1"/>
</dbReference>
<protein>
    <recommendedName>
        <fullName evidence="1">Phosphoribosyltransferase domain-containing protein</fullName>
    </recommendedName>
</protein>
<dbReference type="STRING" id="43064.SAMN04488086_13016"/>
<dbReference type="Gene3D" id="3.30.1310.20">
    <property type="entry name" value="PRTase-like"/>
    <property type="match status" value="1"/>
</dbReference>